<name>A0A485L1J9_9STRA</name>
<accession>A0A485L1J9</accession>
<proteinExistence type="predicted"/>
<sequence>MNVLDLGFIAGIQSLQHRESARSIDDLIANVANAFVDYPLESLDRTFVTLQSCLLAMVDVAGDNIYKIPHLSKTKIARQGLLPRNVVCPLELLDKGRALLSSVDAVELDRTFAKELADLQELNELSSALESIALDDVSQYDVVVALNDLGI</sequence>
<reference evidence="2 3" key="1">
    <citation type="submission" date="2019-03" db="EMBL/GenBank/DDBJ databases">
        <authorList>
            <person name="Gaulin E."/>
            <person name="Dumas B."/>
        </authorList>
    </citation>
    <scope>NUCLEOTIDE SEQUENCE [LARGE SCALE GENOMIC DNA]</scope>
    <source>
        <strain evidence="2">CBS 568.67</strain>
    </source>
</reference>
<evidence type="ECO:0000313" key="1">
    <source>
        <dbReference type="EMBL" id="KAF0695020.1"/>
    </source>
</evidence>
<dbReference type="PANTHER" id="PTHR47169">
    <property type="entry name" value="OS01G0541250 PROTEIN"/>
    <property type="match status" value="1"/>
</dbReference>
<dbReference type="EMBL" id="CAADRA010005544">
    <property type="protein sequence ID" value="VFT90960.1"/>
    <property type="molecule type" value="Genomic_DNA"/>
</dbReference>
<dbReference type="PANTHER" id="PTHR47169:SF2">
    <property type="entry name" value="OS01G0541250 PROTEIN"/>
    <property type="match status" value="1"/>
</dbReference>
<dbReference type="AlphaFoldDB" id="A0A485L1J9"/>
<dbReference type="InterPro" id="IPR036397">
    <property type="entry name" value="RNaseH_sf"/>
</dbReference>
<keyword evidence="3" id="KW-1185">Reference proteome</keyword>
<organism evidence="2 3">
    <name type="scientific">Aphanomyces stellatus</name>
    <dbReference type="NCBI Taxonomy" id="120398"/>
    <lineage>
        <taxon>Eukaryota</taxon>
        <taxon>Sar</taxon>
        <taxon>Stramenopiles</taxon>
        <taxon>Oomycota</taxon>
        <taxon>Saprolegniomycetes</taxon>
        <taxon>Saprolegniales</taxon>
        <taxon>Verrucalvaceae</taxon>
        <taxon>Aphanomyces</taxon>
    </lineage>
</organism>
<dbReference type="Proteomes" id="UP000332933">
    <property type="component" value="Unassembled WGS sequence"/>
</dbReference>
<dbReference type="EMBL" id="VJMH01005523">
    <property type="protein sequence ID" value="KAF0695020.1"/>
    <property type="molecule type" value="Genomic_DNA"/>
</dbReference>
<protein>
    <submittedName>
        <fullName evidence="2">Aste57867_14134 protein</fullName>
    </submittedName>
</protein>
<dbReference type="GO" id="GO:0003676">
    <property type="term" value="F:nucleic acid binding"/>
    <property type="evidence" value="ECO:0007669"/>
    <property type="project" value="InterPro"/>
</dbReference>
<dbReference type="OrthoDB" id="125932at2759"/>
<gene>
    <name evidence="2" type="primary">Aste57867_14134</name>
    <name evidence="1" type="ORF">As57867_014083</name>
    <name evidence="2" type="ORF">ASTE57867_14134</name>
</gene>
<reference evidence="1" key="2">
    <citation type="submission" date="2019-06" db="EMBL/GenBank/DDBJ databases">
        <title>Genomics analysis of Aphanomyces spp. identifies a new class of oomycete effector associated with host adaptation.</title>
        <authorList>
            <person name="Gaulin E."/>
        </authorList>
    </citation>
    <scope>NUCLEOTIDE SEQUENCE</scope>
    <source>
        <strain evidence="1">CBS 578.67</strain>
    </source>
</reference>
<evidence type="ECO:0000313" key="3">
    <source>
        <dbReference type="Proteomes" id="UP000332933"/>
    </source>
</evidence>
<dbReference type="Gene3D" id="3.30.420.10">
    <property type="entry name" value="Ribonuclease H-like superfamily/Ribonuclease H"/>
    <property type="match status" value="1"/>
</dbReference>
<evidence type="ECO:0000313" key="2">
    <source>
        <dbReference type="EMBL" id="VFT90960.1"/>
    </source>
</evidence>